<name>C5KPW3_PERM5</name>
<proteinExistence type="predicted"/>
<dbReference type="RefSeq" id="XP_002781715.1">
    <property type="nucleotide sequence ID" value="XM_002781669.1"/>
</dbReference>
<accession>C5KPW3</accession>
<dbReference type="EMBL" id="GG675180">
    <property type="protein sequence ID" value="EER13510.1"/>
    <property type="molecule type" value="Genomic_DNA"/>
</dbReference>
<reference evidence="2 3" key="1">
    <citation type="submission" date="2008-07" db="EMBL/GenBank/DDBJ databases">
        <authorList>
            <person name="El-Sayed N."/>
            <person name="Caler E."/>
            <person name="Inman J."/>
            <person name="Amedeo P."/>
            <person name="Hass B."/>
            <person name="Wortman J."/>
        </authorList>
    </citation>
    <scope>NUCLEOTIDE SEQUENCE [LARGE SCALE GENOMIC DNA]</scope>
    <source>
        <strain evidence="3">ATCC 50983 / TXsc</strain>
    </source>
</reference>
<organism evidence="3">
    <name type="scientific">Perkinsus marinus (strain ATCC 50983 / TXsc)</name>
    <dbReference type="NCBI Taxonomy" id="423536"/>
    <lineage>
        <taxon>Eukaryota</taxon>
        <taxon>Sar</taxon>
        <taxon>Alveolata</taxon>
        <taxon>Perkinsozoa</taxon>
        <taxon>Perkinsea</taxon>
        <taxon>Perkinsida</taxon>
        <taxon>Perkinsidae</taxon>
        <taxon>Perkinsus</taxon>
    </lineage>
</organism>
<dbReference type="AlphaFoldDB" id="C5KPW3"/>
<keyword evidence="1" id="KW-1133">Transmembrane helix</keyword>
<dbReference type="GeneID" id="9042251"/>
<keyword evidence="1" id="KW-0472">Membrane</keyword>
<evidence type="ECO:0000313" key="2">
    <source>
        <dbReference type="EMBL" id="EER13510.1"/>
    </source>
</evidence>
<evidence type="ECO:0000256" key="1">
    <source>
        <dbReference type="SAM" id="Phobius"/>
    </source>
</evidence>
<dbReference type="Proteomes" id="UP000007800">
    <property type="component" value="Unassembled WGS sequence"/>
</dbReference>
<sequence length="100" mass="11044">MVLKVGTSRELPTAFTGLPSVRIDRRTAAAIIQYKKAHPVIRPDMPPPISHAMWMVAAPSTSIVAGMYGLIGHSGDAMDRYKHTGVVDIRMQEREISNSW</sequence>
<feature type="transmembrane region" description="Helical" evidence="1">
    <location>
        <begin position="52"/>
        <end position="71"/>
    </location>
</feature>
<keyword evidence="3" id="KW-1185">Reference proteome</keyword>
<protein>
    <submittedName>
        <fullName evidence="2">Uncharacterized protein</fullName>
    </submittedName>
</protein>
<gene>
    <name evidence="2" type="ORF">Pmar_PMAR000097</name>
</gene>
<evidence type="ECO:0000313" key="3">
    <source>
        <dbReference type="Proteomes" id="UP000007800"/>
    </source>
</evidence>
<keyword evidence="1" id="KW-0812">Transmembrane</keyword>
<dbReference type="InParanoid" id="C5KPW3"/>